<feature type="compositionally biased region" description="Basic and acidic residues" evidence="1">
    <location>
        <begin position="118"/>
        <end position="134"/>
    </location>
</feature>
<comment type="caution">
    <text evidence="2">The sequence shown here is derived from an EMBL/GenBank/DDBJ whole genome shotgun (WGS) entry which is preliminary data.</text>
</comment>
<gene>
    <name evidence="2" type="ORF">SEUCBS140593_000349</name>
</gene>
<dbReference type="EMBL" id="CAWUHD010000002">
    <property type="protein sequence ID" value="CAK7209008.1"/>
    <property type="molecule type" value="Genomic_DNA"/>
</dbReference>
<evidence type="ECO:0000313" key="2">
    <source>
        <dbReference type="EMBL" id="CAK7209008.1"/>
    </source>
</evidence>
<dbReference type="Proteomes" id="UP001642482">
    <property type="component" value="Unassembled WGS sequence"/>
</dbReference>
<evidence type="ECO:0000256" key="1">
    <source>
        <dbReference type="SAM" id="MobiDB-lite"/>
    </source>
</evidence>
<organism evidence="2 3">
    <name type="scientific">Sporothrix eucalyptigena</name>
    <dbReference type="NCBI Taxonomy" id="1812306"/>
    <lineage>
        <taxon>Eukaryota</taxon>
        <taxon>Fungi</taxon>
        <taxon>Dikarya</taxon>
        <taxon>Ascomycota</taxon>
        <taxon>Pezizomycotina</taxon>
        <taxon>Sordariomycetes</taxon>
        <taxon>Sordariomycetidae</taxon>
        <taxon>Ophiostomatales</taxon>
        <taxon>Ophiostomataceae</taxon>
        <taxon>Sporothrix</taxon>
    </lineage>
</organism>
<reference evidence="2 3" key="1">
    <citation type="submission" date="2024-01" db="EMBL/GenBank/DDBJ databases">
        <authorList>
            <person name="Allen C."/>
            <person name="Tagirdzhanova G."/>
        </authorList>
    </citation>
    <scope>NUCLEOTIDE SEQUENCE [LARGE SCALE GENOMIC DNA]</scope>
</reference>
<keyword evidence="3" id="KW-1185">Reference proteome</keyword>
<protein>
    <submittedName>
        <fullName evidence="2">Uncharacterized protein</fullName>
    </submittedName>
</protein>
<feature type="compositionally biased region" description="Polar residues" evidence="1">
    <location>
        <begin position="74"/>
        <end position="87"/>
    </location>
</feature>
<accession>A0ABP0AP29</accession>
<evidence type="ECO:0000313" key="3">
    <source>
        <dbReference type="Proteomes" id="UP001642482"/>
    </source>
</evidence>
<proteinExistence type="predicted"/>
<feature type="compositionally biased region" description="Acidic residues" evidence="1">
    <location>
        <begin position="90"/>
        <end position="117"/>
    </location>
</feature>
<sequence length="134" mass="14831">MCVTWFHIIYCGACKSYIDSSFVGTVFCGLYDAGKVCVKEKSISESPDAGGCATCRPRRIIRRSERLWLRSRNGGETNNYKMATHCNTGGDEDDDENLDEDTSDGSDDENGDDDPGDEDYKGNESKKDGEKCTK</sequence>
<name>A0ABP0AP29_9PEZI</name>
<feature type="region of interest" description="Disordered" evidence="1">
    <location>
        <begin position="74"/>
        <end position="134"/>
    </location>
</feature>